<evidence type="ECO:0000313" key="2">
    <source>
        <dbReference type="EMBL" id="MDO7847945.1"/>
    </source>
</evidence>
<keyword evidence="1" id="KW-1133">Transmembrane helix</keyword>
<name>A0ABT9ADN9_9BACT</name>
<dbReference type="EMBL" id="JAUQSX010000008">
    <property type="protein sequence ID" value="MDO7847945.1"/>
    <property type="molecule type" value="Genomic_DNA"/>
</dbReference>
<protein>
    <submittedName>
        <fullName evidence="2">Uncharacterized protein</fullName>
    </submittedName>
</protein>
<keyword evidence="1" id="KW-0472">Membrane</keyword>
<evidence type="ECO:0000313" key="3">
    <source>
        <dbReference type="Proteomes" id="UP001167796"/>
    </source>
</evidence>
<sequence>MNTATYPRMQPWPAWPRLAGLVLALGLLDCFGAWGLLYVNSLVVSYAYGHGISETIELSVWVVVIGWVVGITLHLIALNRAARQQQKSVVAILITSSLWLTWLCAIVGAFSAYATLIGDLLHAAFGR</sequence>
<comment type="caution">
    <text evidence="2">The sequence shown here is derived from an EMBL/GenBank/DDBJ whole genome shotgun (WGS) entry which is preliminary data.</text>
</comment>
<gene>
    <name evidence="2" type="ORF">Q5H92_16385</name>
</gene>
<reference evidence="2" key="1">
    <citation type="submission" date="2023-07" db="EMBL/GenBank/DDBJ databases">
        <authorList>
            <person name="Kim M.K."/>
        </authorList>
    </citation>
    <scope>NUCLEOTIDE SEQUENCE</scope>
    <source>
        <strain evidence="2">M29</strain>
    </source>
</reference>
<accession>A0ABT9ADN9</accession>
<organism evidence="2 3">
    <name type="scientific">Hymenobacter mellowenesis</name>
    <dbReference type="NCBI Taxonomy" id="3063995"/>
    <lineage>
        <taxon>Bacteria</taxon>
        <taxon>Pseudomonadati</taxon>
        <taxon>Bacteroidota</taxon>
        <taxon>Cytophagia</taxon>
        <taxon>Cytophagales</taxon>
        <taxon>Hymenobacteraceae</taxon>
        <taxon>Hymenobacter</taxon>
    </lineage>
</organism>
<keyword evidence="3" id="KW-1185">Reference proteome</keyword>
<proteinExistence type="predicted"/>
<feature type="transmembrane region" description="Helical" evidence="1">
    <location>
        <begin position="90"/>
        <end position="113"/>
    </location>
</feature>
<keyword evidence="1" id="KW-0812">Transmembrane</keyword>
<feature type="transmembrane region" description="Helical" evidence="1">
    <location>
        <begin position="58"/>
        <end position="78"/>
    </location>
</feature>
<feature type="transmembrane region" description="Helical" evidence="1">
    <location>
        <begin position="18"/>
        <end position="38"/>
    </location>
</feature>
<dbReference type="Proteomes" id="UP001167796">
    <property type="component" value="Unassembled WGS sequence"/>
</dbReference>
<evidence type="ECO:0000256" key="1">
    <source>
        <dbReference type="SAM" id="Phobius"/>
    </source>
</evidence>
<dbReference type="RefSeq" id="WP_305012627.1">
    <property type="nucleotide sequence ID" value="NZ_JAUQSX010000008.1"/>
</dbReference>